<organism evidence="1 2">
    <name type="scientific">Diphasiastrum complanatum</name>
    <name type="common">Issler's clubmoss</name>
    <name type="synonym">Lycopodium complanatum</name>
    <dbReference type="NCBI Taxonomy" id="34168"/>
    <lineage>
        <taxon>Eukaryota</taxon>
        <taxon>Viridiplantae</taxon>
        <taxon>Streptophyta</taxon>
        <taxon>Embryophyta</taxon>
        <taxon>Tracheophyta</taxon>
        <taxon>Lycopodiopsida</taxon>
        <taxon>Lycopodiales</taxon>
        <taxon>Lycopodiaceae</taxon>
        <taxon>Lycopodioideae</taxon>
        <taxon>Diphasiastrum</taxon>
    </lineage>
</organism>
<evidence type="ECO:0000313" key="1">
    <source>
        <dbReference type="EMBL" id="KAJ7564031.1"/>
    </source>
</evidence>
<name>A0ACC2EC12_DIPCM</name>
<comment type="caution">
    <text evidence="1">The sequence shown here is derived from an EMBL/GenBank/DDBJ whole genome shotgun (WGS) entry which is preliminary data.</text>
</comment>
<protein>
    <submittedName>
        <fullName evidence="1">Uncharacterized protein</fullName>
    </submittedName>
</protein>
<evidence type="ECO:0000313" key="2">
    <source>
        <dbReference type="Proteomes" id="UP001162992"/>
    </source>
</evidence>
<gene>
    <name evidence="1" type="ORF">O6H91_03G134400</name>
</gene>
<reference evidence="2" key="1">
    <citation type="journal article" date="2024" name="Proc. Natl. Acad. Sci. U.S.A.">
        <title>Extraordinary preservation of gene collinearity over three hundred million years revealed in homosporous lycophytes.</title>
        <authorList>
            <person name="Li C."/>
            <person name="Wickell D."/>
            <person name="Kuo L.Y."/>
            <person name="Chen X."/>
            <person name="Nie B."/>
            <person name="Liao X."/>
            <person name="Peng D."/>
            <person name="Ji J."/>
            <person name="Jenkins J."/>
            <person name="Williams M."/>
            <person name="Shu S."/>
            <person name="Plott C."/>
            <person name="Barry K."/>
            <person name="Rajasekar S."/>
            <person name="Grimwood J."/>
            <person name="Han X."/>
            <person name="Sun S."/>
            <person name="Hou Z."/>
            <person name="He W."/>
            <person name="Dai G."/>
            <person name="Sun C."/>
            <person name="Schmutz J."/>
            <person name="Leebens-Mack J.H."/>
            <person name="Li F.W."/>
            <person name="Wang L."/>
        </authorList>
    </citation>
    <scope>NUCLEOTIDE SEQUENCE [LARGE SCALE GENOMIC DNA]</scope>
    <source>
        <strain evidence="2">cv. PW_Plant_1</strain>
    </source>
</reference>
<sequence length="303" mass="33453">MASERDEQEQQESIVEHTYGESGLFALWADTFGDHIHHGYYEDHLQLDGNGALNDDSATLAREAAVRLIDKLLLWANIPDGIGQGPQKILDVGMGLGAVSRYFANKFPHASVRGISLVKFEVEMATKLTASQNLSDKVSFLVADARNLPFPDNEYDLVVCLECADHISEKEQLMEELARVTAPGGQIVLTTICSRELLPHETSLSESEKEALESMSNANGIASCSPPSLYLRLAQEHGLQAIQSDNWTKYVTPGLPIWSQYQKNLNMSEHGAKEYSVALASLTKAYEQGLIEYFVLTAVKPRP</sequence>
<accession>A0ACC2EC12</accession>
<dbReference type="Proteomes" id="UP001162992">
    <property type="component" value="Chromosome 3"/>
</dbReference>
<proteinExistence type="predicted"/>
<dbReference type="EMBL" id="CM055094">
    <property type="protein sequence ID" value="KAJ7564031.1"/>
    <property type="molecule type" value="Genomic_DNA"/>
</dbReference>
<keyword evidence="2" id="KW-1185">Reference proteome</keyword>